<protein>
    <submittedName>
        <fullName evidence="2">Uncharacterized protein</fullName>
    </submittedName>
</protein>
<evidence type="ECO:0000313" key="3">
    <source>
        <dbReference type="Proteomes" id="UP000701853"/>
    </source>
</evidence>
<comment type="caution">
    <text evidence="2">The sequence shown here is derived from an EMBL/GenBank/DDBJ whole genome shotgun (WGS) entry which is preliminary data.</text>
</comment>
<reference evidence="2 3" key="1">
    <citation type="journal article" date="2021" name="bioRxiv">
        <title>The Gossypium anomalum genome as a resource for cotton improvement and evolutionary analysis of hybrid incompatibility.</title>
        <authorList>
            <person name="Grover C.E."/>
            <person name="Yuan D."/>
            <person name="Arick M.A."/>
            <person name="Miller E.R."/>
            <person name="Hu G."/>
            <person name="Peterson D.G."/>
            <person name="Wendel J.F."/>
            <person name="Udall J.A."/>
        </authorList>
    </citation>
    <scope>NUCLEOTIDE SEQUENCE [LARGE SCALE GENOMIC DNA]</scope>
    <source>
        <strain evidence="2">JFW-Udall</strain>
        <tissue evidence="2">Leaf</tissue>
    </source>
</reference>
<dbReference type="EMBL" id="JAHUZN010000009">
    <property type="protein sequence ID" value="KAG8484512.1"/>
    <property type="molecule type" value="Genomic_DNA"/>
</dbReference>
<keyword evidence="1" id="KW-1133">Transmembrane helix</keyword>
<feature type="transmembrane region" description="Helical" evidence="1">
    <location>
        <begin position="45"/>
        <end position="67"/>
    </location>
</feature>
<keyword evidence="1" id="KW-0812">Transmembrane</keyword>
<proteinExistence type="predicted"/>
<gene>
    <name evidence="2" type="ORF">CXB51_022843</name>
</gene>
<accession>A0A8J5YLS1</accession>
<name>A0A8J5YLS1_9ROSI</name>
<organism evidence="2 3">
    <name type="scientific">Gossypium anomalum</name>
    <dbReference type="NCBI Taxonomy" id="47600"/>
    <lineage>
        <taxon>Eukaryota</taxon>
        <taxon>Viridiplantae</taxon>
        <taxon>Streptophyta</taxon>
        <taxon>Embryophyta</taxon>
        <taxon>Tracheophyta</taxon>
        <taxon>Spermatophyta</taxon>
        <taxon>Magnoliopsida</taxon>
        <taxon>eudicotyledons</taxon>
        <taxon>Gunneridae</taxon>
        <taxon>Pentapetalae</taxon>
        <taxon>rosids</taxon>
        <taxon>malvids</taxon>
        <taxon>Malvales</taxon>
        <taxon>Malvaceae</taxon>
        <taxon>Malvoideae</taxon>
        <taxon>Gossypium</taxon>
    </lineage>
</organism>
<sequence>MVWVNVLVVKTEPSHPQVLVLGCNECNWEVCWDYKYVSTRQLGPYFPVLSTSPFLFLFLFFFFFFFFI</sequence>
<dbReference type="Proteomes" id="UP000701853">
    <property type="component" value="Chromosome 9"/>
</dbReference>
<keyword evidence="3" id="KW-1185">Reference proteome</keyword>
<evidence type="ECO:0000256" key="1">
    <source>
        <dbReference type="SAM" id="Phobius"/>
    </source>
</evidence>
<keyword evidence="1" id="KW-0472">Membrane</keyword>
<dbReference type="AlphaFoldDB" id="A0A8J5YLS1"/>
<evidence type="ECO:0000313" key="2">
    <source>
        <dbReference type="EMBL" id="KAG8484512.1"/>
    </source>
</evidence>